<reference evidence="2 3" key="1">
    <citation type="submission" date="2017-02" db="EMBL/GenBank/DDBJ databases">
        <authorList>
            <person name="Peterson S.W."/>
        </authorList>
    </citation>
    <scope>NUCLEOTIDE SEQUENCE [LARGE SCALE GENOMIC DNA]</scope>
    <source>
        <strain evidence="2 3">S285</strain>
    </source>
</reference>
<dbReference type="STRING" id="655015.B1812_18405"/>
<feature type="chain" id="PRO_5012890679" description="Sulfur globule protein" evidence="1">
    <location>
        <begin position="29"/>
        <end position="97"/>
    </location>
</feature>
<dbReference type="RefSeq" id="WP_085772873.1">
    <property type="nucleotide sequence ID" value="NZ_AP027149.1"/>
</dbReference>
<evidence type="ECO:0000313" key="2">
    <source>
        <dbReference type="EMBL" id="ARN82736.1"/>
    </source>
</evidence>
<accession>A0A1W6MYW8</accession>
<keyword evidence="3" id="KW-1185">Reference proteome</keyword>
<dbReference type="AlphaFoldDB" id="A0A1W6MYW8"/>
<gene>
    <name evidence="2" type="ORF">B1812_18405</name>
</gene>
<evidence type="ECO:0008006" key="4">
    <source>
        <dbReference type="Google" id="ProtNLM"/>
    </source>
</evidence>
<evidence type="ECO:0000313" key="3">
    <source>
        <dbReference type="Proteomes" id="UP000193978"/>
    </source>
</evidence>
<dbReference type="Proteomes" id="UP000193978">
    <property type="component" value="Chromosome"/>
</dbReference>
<protein>
    <recommendedName>
        <fullName evidence="4">Sulfur globule protein</fullName>
    </recommendedName>
</protein>
<dbReference type="EMBL" id="CP019948">
    <property type="protein sequence ID" value="ARN82736.1"/>
    <property type="molecule type" value="Genomic_DNA"/>
</dbReference>
<proteinExistence type="predicted"/>
<evidence type="ECO:0000256" key="1">
    <source>
        <dbReference type="SAM" id="SignalP"/>
    </source>
</evidence>
<organism evidence="2 3">
    <name type="scientific">Methylocystis bryophila</name>
    <dbReference type="NCBI Taxonomy" id="655015"/>
    <lineage>
        <taxon>Bacteria</taxon>
        <taxon>Pseudomonadati</taxon>
        <taxon>Pseudomonadota</taxon>
        <taxon>Alphaproteobacteria</taxon>
        <taxon>Hyphomicrobiales</taxon>
        <taxon>Methylocystaceae</taxon>
        <taxon>Methylocystis</taxon>
    </lineage>
</organism>
<keyword evidence="1" id="KW-0732">Signal</keyword>
<dbReference type="KEGG" id="mbry:B1812_18405"/>
<feature type="signal peptide" evidence="1">
    <location>
        <begin position="1"/>
        <end position="28"/>
    </location>
</feature>
<name>A0A1W6MYW8_9HYPH</name>
<sequence>MSLFSKKTVIALSCATALGALTVAPSLAGVIAPTTKTAVSTESPVESVYHRYGWCRHHHHHWHAYAPVLVYPAYYPYAGWGWGWGAPFPLGGLFPFL</sequence>